<dbReference type="GO" id="GO:0015833">
    <property type="term" value="P:peptide transport"/>
    <property type="evidence" value="ECO:0007669"/>
    <property type="project" value="InterPro"/>
</dbReference>
<evidence type="ECO:0000256" key="5">
    <source>
        <dbReference type="ARBA" id="ARBA00022519"/>
    </source>
</evidence>
<dbReference type="PROSITE" id="PS50893">
    <property type="entry name" value="ABC_TRANSPORTER_2"/>
    <property type="match status" value="1"/>
</dbReference>
<keyword evidence="3" id="KW-0813">Transport</keyword>
<reference evidence="11 12" key="1">
    <citation type="submission" date="2020-08" db="EMBL/GenBank/DDBJ databases">
        <title>Bridging the membrane lipid divide: bacteria of the FCB group superphylum have the potential to synthesize archaeal ether lipids.</title>
        <authorList>
            <person name="Villanueva L."/>
            <person name="Von Meijenfeldt F.A.B."/>
            <person name="Westbye A.B."/>
            <person name="Yadav S."/>
            <person name="Hopmans E.C."/>
            <person name="Dutilh B.E."/>
            <person name="Sinninghe Damste J.S."/>
        </authorList>
    </citation>
    <scope>NUCLEOTIDE SEQUENCE [LARGE SCALE GENOMIC DNA]</scope>
    <source>
        <strain evidence="11">NIOZ-UU17</strain>
    </source>
</reference>
<keyword evidence="6" id="KW-0547">Nucleotide-binding</keyword>
<dbReference type="SMART" id="SM00382">
    <property type="entry name" value="AAA"/>
    <property type="match status" value="1"/>
</dbReference>
<feature type="domain" description="ABC transporter" evidence="10">
    <location>
        <begin position="7"/>
        <end position="258"/>
    </location>
</feature>
<dbReference type="CDD" id="cd03257">
    <property type="entry name" value="ABC_NikE_OppD_transporters"/>
    <property type="match status" value="1"/>
</dbReference>
<dbReference type="EMBL" id="JACNIG010000369">
    <property type="protein sequence ID" value="MBC8434007.1"/>
    <property type="molecule type" value="Genomic_DNA"/>
</dbReference>
<evidence type="ECO:0000256" key="7">
    <source>
        <dbReference type="ARBA" id="ARBA00022840"/>
    </source>
</evidence>
<dbReference type="InterPro" id="IPR027417">
    <property type="entry name" value="P-loop_NTPase"/>
</dbReference>
<dbReference type="Proteomes" id="UP000605201">
    <property type="component" value="Unassembled WGS sequence"/>
</dbReference>
<name>A0A8J6P7C0_9BACT</name>
<keyword evidence="7 11" id="KW-0067">ATP-binding</keyword>
<dbReference type="NCBIfam" id="TIGR01727">
    <property type="entry name" value="oligo_HPY"/>
    <property type="match status" value="1"/>
</dbReference>
<keyword evidence="4" id="KW-1003">Cell membrane</keyword>
<keyword evidence="5" id="KW-0997">Cell inner membrane</keyword>
<evidence type="ECO:0000256" key="6">
    <source>
        <dbReference type="ARBA" id="ARBA00022741"/>
    </source>
</evidence>
<dbReference type="InterPro" id="IPR003593">
    <property type="entry name" value="AAA+_ATPase"/>
</dbReference>
<dbReference type="Pfam" id="PF08352">
    <property type="entry name" value="oligo_HPY"/>
    <property type="match status" value="1"/>
</dbReference>
<sequence>MTNDTLLSVKDLKVYFPDGDGIARAVDGVSFEVRRDETVCLVGESGCGKTVSALSILRLNPVPPAEIAGGRIMFDGQSLFEIDEESMRRIRGKHIAMVFQEPLTSLNPVFTISDQIGEAVSIHENIGTEALHRRCVQLLKSVGMPFPEQRLKDYPHQLSGGQRQRVMIAMALACAPRLIIADEPTTALDVTVQAQILQLFKSIQKKRSMSLLYITHDLGVVANIADRVYVMYAGAIVEQGNTVQIFRHACHPYTQGLLASLPSRLKRGKRLYSIPGAVPNPAFKPKGCPFHPRCPYAEPVCREEFPEMCDYDQGHQARCPVLFDKRAL</sequence>
<organism evidence="11 12">
    <name type="scientific">Candidatus Desulfatibia vada</name>
    <dbReference type="NCBI Taxonomy" id="2841696"/>
    <lineage>
        <taxon>Bacteria</taxon>
        <taxon>Pseudomonadati</taxon>
        <taxon>Thermodesulfobacteriota</taxon>
        <taxon>Desulfobacteria</taxon>
        <taxon>Desulfobacterales</taxon>
        <taxon>Desulfobacterales incertae sedis</taxon>
        <taxon>Candidatus Desulfatibia</taxon>
    </lineage>
</organism>
<accession>A0A8J6P7C0</accession>
<dbReference type="InterPro" id="IPR003439">
    <property type="entry name" value="ABC_transporter-like_ATP-bd"/>
</dbReference>
<gene>
    <name evidence="11" type="ORF">H8D96_19020</name>
</gene>
<dbReference type="GO" id="GO:0016887">
    <property type="term" value="F:ATP hydrolysis activity"/>
    <property type="evidence" value="ECO:0007669"/>
    <property type="project" value="InterPro"/>
</dbReference>
<dbReference type="InterPro" id="IPR050388">
    <property type="entry name" value="ABC_Ni/Peptide_Import"/>
</dbReference>
<evidence type="ECO:0000313" key="12">
    <source>
        <dbReference type="Proteomes" id="UP000605201"/>
    </source>
</evidence>
<dbReference type="PANTHER" id="PTHR43297:SF14">
    <property type="entry name" value="ATPASE AAA-TYPE CORE DOMAIN-CONTAINING PROTEIN"/>
    <property type="match status" value="1"/>
</dbReference>
<evidence type="ECO:0000259" key="10">
    <source>
        <dbReference type="PROSITE" id="PS50893"/>
    </source>
</evidence>
<protein>
    <submittedName>
        <fullName evidence="11">ABC transporter ATP-binding protein</fullName>
    </submittedName>
</protein>
<dbReference type="AlphaFoldDB" id="A0A8J6P7C0"/>
<comment type="subcellular location">
    <subcellularLocation>
        <location evidence="1">Cell inner membrane</location>
        <topology evidence="1">Peripheral membrane protein</topology>
    </subcellularLocation>
</comment>
<evidence type="ECO:0000256" key="3">
    <source>
        <dbReference type="ARBA" id="ARBA00022448"/>
    </source>
</evidence>
<dbReference type="Pfam" id="PF00005">
    <property type="entry name" value="ABC_tran"/>
    <property type="match status" value="1"/>
</dbReference>
<dbReference type="InterPro" id="IPR013563">
    <property type="entry name" value="Oligopep_ABC_C"/>
</dbReference>
<dbReference type="GO" id="GO:0005886">
    <property type="term" value="C:plasma membrane"/>
    <property type="evidence" value="ECO:0007669"/>
    <property type="project" value="UniProtKB-SubCell"/>
</dbReference>
<evidence type="ECO:0000256" key="9">
    <source>
        <dbReference type="ARBA" id="ARBA00023136"/>
    </source>
</evidence>
<proteinExistence type="inferred from homology"/>
<comment type="caution">
    <text evidence="11">The sequence shown here is derived from an EMBL/GenBank/DDBJ whole genome shotgun (WGS) entry which is preliminary data.</text>
</comment>
<dbReference type="GO" id="GO:0005524">
    <property type="term" value="F:ATP binding"/>
    <property type="evidence" value="ECO:0007669"/>
    <property type="project" value="UniProtKB-KW"/>
</dbReference>
<dbReference type="FunFam" id="3.40.50.300:FF:000016">
    <property type="entry name" value="Oligopeptide ABC transporter ATP-binding component"/>
    <property type="match status" value="1"/>
</dbReference>
<dbReference type="Gene3D" id="3.40.50.300">
    <property type="entry name" value="P-loop containing nucleotide triphosphate hydrolases"/>
    <property type="match status" value="1"/>
</dbReference>
<dbReference type="PROSITE" id="PS00211">
    <property type="entry name" value="ABC_TRANSPORTER_1"/>
    <property type="match status" value="1"/>
</dbReference>
<comment type="similarity">
    <text evidence="2">Belongs to the ABC transporter superfamily.</text>
</comment>
<keyword evidence="9" id="KW-0472">Membrane</keyword>
<evidence type="ECO:0000256" key="2">
    <source>
        <dbReference type="ARBA" id="ARBA00005417"/>
    </source>
</evidence>
<dbReference type="PANTHER" id="PTHR43297">
    <property type="entry name" value="OLIGOPEPTIDE TRANSPORT ATP-BINDING PROTEIN APPD"/>
    <property type="match status" value="1"/>
</dbReference>
<evidence type="ECO:0000256" key="4">
    <source>
        <dbReference type="ARBA" id="ARBA00022475"/>
    </source>
</evidence>
<evidence type="ECO:0000256" key="8">
    <source>
        <dbReference type="ARBA" id="ARBA00022967"/>
    </source>
</evidence>
<evidence type="ECO:0000313" key="11">
    <source>
        <dbReference type="EMBL" id="MBC8434007.1"/>
    </source>
</evidence>
<evidence type="ECO:0000256" key="1">
    <source>
        <dbReference type="ARBA" id="ARBA00004417"/>
    </source>
</evidence>
<dbReference type="InterPro" id="IPR017871">
    <property type="entry name" value="ABC_transporter-like_CS"/>
</dbReference>
<dbReference type="SUPFAM" id="SSF52540">
    <property type="entry name" value="P-loop containing nucleoside triphosphate hydrolases"/>
    <property type="match status" value="1"/>
</dbReference>
<keyword evidence="8" id="KW-1278">Translocase</keyword>